<dbReference type="InterPro" id="IPR017871">
    <property type="entry name" value="ABC_transporter-like_CS"/>
</dbReference>
<dbReference type="EMBL" id="CP002626">
    <property type="protein sequence ID" value="AEI96555.1"/>
    <property type="molecule type" value="Genomic_DNA"/>
</dbReference>
<dbReference type="PROSITE" id="PS50893">
    <property type="entry name" value="ABC_TRANSPORTER_2"/>
    <property type="match status" value="1"/>
</dbReference>
<keyword evidence="12" id="KW-0614">Plasmid</keyword>
<evidence type="ECO:0000256" key="6">
    <source>
        <dbReference type="ARBA" id="ARBA00022840"/>
    </source>
</evidence>
<dbReference type="InterPro" id="IPR003593">
    <property type="entry name" value="AAA+_ATPase"/>
</dbReference>
<geneLocation type="plasmid" evidence="12 13">
    <name>pRLO149_63</name>
</geneLocation>
<dbReference type="AlphaFoldDB" id="F7ZML8"/>
<dbReference type="PANTHER" id="PTHR24221:SF632">
    <property type="entry name" value="ATP-DEPENDENT LIPID A-CORE FLIPPASE"/>
    <property type="match status" value="1"/>
</dbReference>
<reference evidence="12 13" key="1">
    <citation type="journal article" date="2011" name="BMC Genomics">
        <title>Comparative genome analysis and genome-guided physiological analysis of Roseobacter litoralis.</title>
        <authorList>
            <person name="Kalhoefer D."/>
            <person name="Thole S."/>
            <person name="Voget S."/>
            <person name="Lehmann R."/>
            <person name="Liesegang H."/>
            <person name="Wollher A."/>
            <person name="Daniel R."/>
            <person name="Simon M."/>
            <person name="Brinkhoff T."/>
        </authorList>
    </citation>
    <scope>NUCLEOTIDE SEQUENCE [LARGE SCALE GENOMIC DNA]</scope>
    <source>
        <strain evidence="13">ATCC 49566 / DSM 6996 / JCM 21268 / NBRC 15278 / OCh 149</strain>
    </source>
</reference>
<dbReference type="GO" id="GO:0005886">
    <property type="term" value="C:plasma membrane"/>
    <property type="evidence" value="ECO:0007669"/>
    <property type="project" value="UniProtKB-SubCell"/>
</dbReference>
<evidence type="ECO:0000256" key="7">
    <source>
        <dbReference type="ARBA" id="ARBA00022989"/>
    </source>
</evidence>
<protein>
    <submittedName>
        <fullName evidence="12">ABC transporter</fullName>
    </submittedName>
</protein>
<dbReference type="SMART" id="SM00382">
    <property type="entry name" value="AAA"/>
    <property type="match status" value="1"/>
</dbReference>
<gene>
    <name evidence="12" type="ordered locus">RLO149_p630470</name>
</gene>
<feature type="transmembrane region" description="Helical" evidence="9">
    <location>
        <begin position="152"/>
        <end position="174"/>
    </location>
</feature>
<dbReference type="KEGG" id="rli:RLO149_p630470"/>
<keyword evidence="2" id="KW-0813">Transport</keyword>
<accession>F7ZML8</accession>
<feature type="transmembrane region" description="Helical" evidence="9">
    <location>
        <begin position="75"/>
        <end position="97"/>
    </location>
</feature>
<evidence type="ECO:0000313" key="13">
    <source>
        <dbReference type="Proteomes" id="UP000001353"/>
    </source>
</evidence>
<keyword evidence="6" id="KW-0067">ATP-binding</keyword>
<dbReference type="Gene3D" id="3.40.50.300">
    <property type="entry name" value="P-loop containing nucleotide triphosphate hydrolases"/>
    <property type="match status" value="1"/>
</dbReference>
<dbReference type="FunFam" id="3.40.50.300:FF:000221">
    <property type="entry name" value="Multidrug ABC transporter ATP-binding protein"/>
    <property type="match status" value="1"/>
</dbReference>
<keyword evidence="5" id="KW-0547">Nucleotide-binding</keyword>
<dbReference type="PROSITE" id="PS50929">
    <property type="entry name" value="ABC_TM1F"/>
    <property type="match status" value="1"/>
</dbReference>
<dbReference type="eggNOG" id="COG1132">
    <property type="taxonomic scope" value="Bacteria"/>
</dbReference>
<keyword evidence="4 9" id="KW-0812">Transmembrane</keyword>
<feature type="transmembrane region" description="Helical" evidence="9">
    <location>
        <begin position="20"/>
        <end position="48"/>
    </location>
</feature>
<evidence type="ECO:0000256" key="5">
    <source>
        <dbReference type="ARBA" id="ARBA00022741"/>
    </source>
</evidence>
<keyword evidence="3" id="KW-1003">Cell membrane</keyword>
<keyword evidence="8 9" id="KW-0472">Membrane</keyword>
<feature type="transmembrane region" description="Helical" evidence="9">
    <location>
        <begin position="266"/>
        <end position="285"/>
    </location>
</feature>
<dbReference type="GO" id="GO:0034040">
    <property type="term" value="F:ATPase-coupled lipid transmembrane transporter activity"/>
    <property type="evidence" value="ECO:0007669"/>
    <property type="project" value="TreeGrafter"/>
</dbReference>
<dbReference type="Gene3D" id="1.20.1560.10">
    <property type="entry name" value="ABC transporter type 1, transmembrane domain"/>
    <property type="match status" value="1"/>
</dbReference>
<dbReference type="Pfam" id="PF00664">
    <property type="entry name" value="ABC_membrane"/>
    <property type="match status" value="1"/>
</dbReference>
<evidence type="ECO:0000256" key="3">
    <source>
        <dbReference type="ARBA" id="ARBA00022475"/>
    </source>
</evidence>
<proteinExistence type="predicted"/>
<dbReference type="HOGENOM" id="CLU_000604_84_3_5"/>
<dbReference type="InterPro" id="IPR027417">
    <property type="entry name" value="P-loop_NTPase"/>
</dbReference>
<evidence type="ECO:0000256" key="2">
    <source>
        <dbReference type="ARBA" id="ARBA00022448"/>
    </source>
</evidence>
<evidence type="ECO:0000256" key="8">
    <source>
        <dbReference type="ARBA" id="ARBA00023136"/>
    </source>
</evidence>
<feature type="domain" description="ABC transporter" evidence="10">
    <location>
        <begin position="357"/>
        <end position="594"/>
    </location>
</feature>
<evidence type="ECO:0000259" key="11">
    <source>
        <dbReference type="PROSITE" id="PS50929"/>
    </source>
</evidence>
<dbReference type="SUPFAM" id="SSF52540">
    <property type="entry name" value="P-loop containing nucleoside triphosphate hydrolases"/>
    <property type="match status" value="1"/>
</dbReference>
<evidence type="ECO:0000256" key="1">
    <source>
        <dbReference type="ARBA" id="ARBA00004651"/>
    </source>
</evidence>
<dbReference type="GO" id="GO:0016887">
    <property type="term" value="F:ATP hydrolysis activity"/>
    <property type="evidence" value="ECO:0007669"/>
    <property type="project" value="InterPro"/>
</dbReference>
<dbReference type="GO" id="GO:0005524">
    <property type="term" value="F:ATP binding"/>
    <property type="evidence" value="ECO:0007669"/>
    <property type="project" value="UniProtKB-KW"/>
</dbReference>
<dbReference type="Proteomes" id="UP000001353">
    <property type="component" value="Plasmid pRLO149_63"/>
</dbReference>
<evidence type="ECO:0000259" key="10">
    <source>
        <dbReference type="PROSITE" id="PS50893"/>
    </source>
</evidence>
<organism evidence="12 13">
    <name type="scientific">Roseobacter litoralis (strain ATCC 49566 / DSM 6996 / JCM 21268 / NBRC 15278 / OCh 149)</name>
    <dbReference type="NCBI Taxonomy" id="391595"/>
    <lineage>
        <taxon>Bacteria</taxon>
        <taxon>Pseudomonadati</taxon>
        <taxon>Pseudomonadota</taxon>
        <taxon>Alphaproteobacteria</taxon>
        <taxon>Rhodobacterales</taxon>
        <taxon>Roseobacteraceae</taxon>
        <taxon>Roseobacter</taxon>
    </lineage>
</organism>
<evidence type="ECO:0000256" key="4">
    <source>
        <dbReference type="ARBA" id="ARBA00022692"/>
    </source>
</evidence>
<comment type="subcellular location">
    <subcellularLocation>
        <location evidence="1">Cell membrane</location>
        <topology evidence="1">Multi-pass membrane protein</topology>
    </subcellularLocation>
</comment>
<dbReference type="PROSITE" id="PS00211">
    <property type="entry name" value="ABC_TRANSPORTER_1"/>
    <property type="match status" value="1"/>
</dbReference>
<dbReference type="InterPro" id="IPR003439">
    <property type="entry name" value="ABC_transporter-like_ATP-bd"/>
</dbReference>
<dbReference type="Pfam" id="PF00005">
    <property type="entry name" value="ABC_tran"/>
    <property type="match status" value="1"/>
</dbReference>
<dbReference type="InterPro" id="IPR036640">
    <property type="entry name" value="ABC1_TM_sf"/>
</dbReference>
<evidence type="ECO:0000256" key="9">
    <source>
        <dbReference type="SAM" id="Phobius"/>
    </source>
</evidence>
<dbReference type="InterPro" id="IPR039421">
    <property type="entry name" value="Type_1_exporter"/>
</dbReference>
<feature type="transmembrane region" description="Helical" evidence="9">
    <location>
        <begin position="180"/>
        <end position="198"/>
    </location>
</feature>
<evidence type="ECO:0000313" key="12">
    <source>
        <dbReference type="EMBL" id="AEI96555.1"/>
    </source>
</evidence>
<keyword evidence="7 9" id="KW-1133">Transmembrane helix</keyword>
<name>F7ZML8_ROSLO</name>
<dbReference type="InterPro" id="IPR011527">
    <property type="entry name" value="ABC1_TM_dom"/>
</dbReference>
<feature type="domain" description="ABC transmembrane type-1" evidence="11">
    <location>
        <begin position="21"/>
        <end position="287"/>
    </location>
</feature>
<dbReference type="PANTHER" id="PTHR24221">
    <property type="entry name" value="ATP-BINDING CASSETTE SUB-FAMILY B"/>
    <property type="match status" value="1"/>
</dbReference>
<dbReference type="GO" id="GO:0140359">
    <property type="term" value="F:ABC-type transporter activity"/>
    <property type="evidence" value="ECO:0007669"/>
    <property type="project" value="InterPro"/>
</dbReference>
<keyword evidence="13" id="KW-1185">Reference proteome</keyword>
<sequence length="594" mass="65268">MLQNYRLVWGILSRRERGQFILLIVMSILMALFEVVGVAAILPFLAMIGDPSIIETNVAIALFARVIGSTDVKQITVAFGFTVLAMLVLGMAVRALGTYGQVRFSMMRAFTIATRLLRVYLRQPYVWFLTQNTSEFGQSLLSEIDMVVRQSILPAVLLVSNITITILIVAVLFITEPAVALGAFGLLGGVYVLIYFALRKRLDLVGKERIDFNKERFRTVQEIGGGIKEIKVMGLEDIALSRFHGPAFGMARTQSAANVMGKIPRFALEAVIYGGFILMVLFMLIVKERQIEELLPLFGLLGLSSIKLFPALQTIYAQLSLIRFTAPALTRLHCDVTTLSIPPVTPEGAPIRLNKVLEISDLHFRYPESDRSTLHGISTTIAARSTVGIVGGTGAGKTTVVDLILGLLAPTEGEIRVDGTPITPERRRDWQKTLGYVPQTIFLIDDTVAANIAFGVPPEKVDMAAIEAAARTANLHEFVLNNLPEGYNTRVGERGVRLSGGQRQRIGIARALYFDPDVLVLDEATSALDNLTEKTVMEAVDNLAGAKTIIMIAHRLSTVQNCDTILLLSHGKIVAEGHYKALMQNEEFRRMANT</sequence>
<dbReference type="SUPFAM" id="SSF90123">
    <property type="entry name" value="ABC transporter transmembrane region"/>
    <property type="match status" value="1"/>
</dbReference>